<keyword evidence="4" id="KW-1185">Reference proteome</keyword>
<feature type="region of interest" description="Disordered" evidence="2">
    <location>
        <begin position="24"/>
        <end position="48"/>
    </location>
</feature>
<protein>
    <submittedName>
        <fullName evidence="3">Uncharacterized protein</fullName>
    </submittedName>
</protein>
<evidence type="ECO:0000256" key="1">
    <source>
        <dbReference type="SAM" id="Coils"/>
    </source>
</evidence>
<evidence type="ECO:0000256" key="2">
    <source>
        <dbReference type="SAM" id="MobiDB-lite"/>
    </source>
</evidence>
<gene>
    <name evidence="3" type="ORF">Taro_028083</name>
</gene>
<accession>A0A843VFK7</accession>
<reference evidence="3" key="1">
    <citation type="submission" date="2017-07" db="EMBL/GenBank/DDBJ databases">
        <title>Taro Niue Genome Assembly and Annotation.</title>
        <authorList>
            <person name="Atibalentja N."/>
            <person name="Keating K."/>
            <person name="Fields C.J."/>
        </authorList>
    </citation>
    <scope>NUCLEOTIDE SEQUENCE</scope>
    <source>
        <strain evidence="3">Niue_2</strain>
        <tissue evidence="3">Leaf</tissue>
    </source>
</reference>
<feature type="coiled-coil region" evidence="1">
    <location>
        <begin position="138"/>
        <end position="193"/>
    </location>
</feature>
<sequence length="230" mass="26300">FVSKKRRIIQHPRILGTTVNRVDVEPTLQDPSKTTNCPRQSPDEEQEGNFENIHVEYDFVDEEGMHANMADVTKFCEYSISNKEKVIATCEERNFTSSSDPSVLTPVLDAVYNGHHGGYERGRGLGWSRVAWSHNMANETRNDNIRRLTVELENTQSELQNAMAKIQGVHAREREMEARQQEQVEAMQAIEREMQMRLEHVEAILFMNLPNASVGDCRLRGGTSRFHPTS</sequence>
<feature type="non-terminal residue" evidence="3">
    <location>
        <position position="1"/>
    </location>
</feature>
<dbReference type="OrthoDB" id="676843at2759"/>
<proteinExistence type="predicted"/>
<dbReference type="Proteomes" id="UP000652761">
    <property type="component" value="Unassembled WGS sequence"/>
</dbReference>
<keyword evidence="1" id="KW-0175">Coiled coil</keyword>
<evidence type="ECO:0000313" key="4">
    <source>
        <dbReference type="Proteomes" id="UP000652761"/>
    </source>
</evidence>
<dbReference type="AlphaFoldDB" id="A0A843VFK7"/>
<dbReference type="EMBL" id="NMUH01001791">
    <property type="protein sequence ID" value="MQL95421.1"/>
    <property type="molecule type" value="Genomic_DNA"/>
</dbReference>
<feature type="compositionally biased region" description="Polar residues" evidence="2">
    <location>
        <begin position="29"/>
        <end position="39"/>
    </location>
</feature>
<name>A0A843VFK7_COLES</name>
<organism evidence="3 4">
    <name type="scientific">Colocasia esculenta</name>
    <name type="common">Wild taro</name>
    <name type="synonym">Arum esculentum</name>
    <dbReference type="NCBI Taxonomy" id="4460"/>
    <lineage>
        <taxon>Eukaryota</taxon>
        <taxon>Viridiplantae</taxon>
        <taxon>Streptophyta</taxon>
        <taxon>Embryophyta</taxon>
        <taxon>Tracheophyta</taxon>
        <taxon>Spermatophyta</taxon>
        <taxon>Magnoliopsida</taxon>
        <taxon>Liliopsida</taxon>
        <taxon>Araceae</taxon>
        <taxon>Aroideae</taxon>
        <taxon>Colocasieae</taxon>
        <taxon>Colocasia</taxon>
    </lineage>
</organism>
<comment type="caution">
    <text evidence="3">The sequence shown here is derived from an EMBL/GenBank/DDBJ whole genome shotgun (WGS) entry which is preliminary data.</text>
</comment>
<evidence type="ECO:0000313" key="3">
    <source>
        <dbReference type="EMBL" id="MQL95421.1"/>
    </source>
</evidence>